<proteinExistence type="predicted"/>
<name>A0A7T6AQD1_9BACT</name>
<dbReference type="AlphaFoldDB" id="A0A7T6AQD1"/>
<dbReference type="PROSITE" id="PS51352">
    <property type="entry name" value="THIOREDOXIN_2"/>
    <property type="match status" value="1"/>
</dbReference>
<dbReference type="GO" id="GO:0016491">
    <property type="term" value="F:oxidoreductase activity"/>
    <property type="evidence" value="ECO:0007669"/>
    <property type="project" value="InterPro"/>
</dbReference>
<dbReference type="PANTHER" id="PTHR43640:SF1">
    <property type="entry name" value="THIOREDOXIN-DEPENDENT PEROXIREDOXIN"/>
    <property type="match status" value="1"/>
</dbReference>
<dbReference type="InterPro" id="IPR047262">
    <property type="entry name" value="PRX-like1"/>
</dbReference>
<dbReference type="Gene3D" id="3.40.30.10">
    <property type="entry name" value="Glutaredoxin"/>
    <property type="match status" value="1"/>
</dbReference>
<dbReference type="GO" id="GO:0016209">
    <property type="term" value="F:antioxidant activity"/>
    <property type="evidence" value="ECO:0007669"/>
    <property type="project" value="InterPro"/>
</dbReference>
<dbReference type="InterPro" id="IPR000866">
    <property type="entry name" value="AhpC/TSA"/>
</dbReference>
<dbReference type="RefSeq" id="WP_199264424.1">
    <property type="nucleotide sequence ID" value="NZ_CP054140.1"/>
</dbReference>
<evidence type="ECO:0000313" key="3">
    <source>
        <dbReference type="Proteomes" id="UP000596092"/>
    </source>
</evidence>
<dbReference type="Pfam" id="PF00578">
    <property type="entry name" value="AhpC-TSA"/>
    <property type="match status" value="1"/>
</dbReference>
<dbReference type="CDD" id="cd02969">
    <property type="entry name" value="PRX_like1"/>
    <property type="match status" value="1"/>
</dbReference>
<dbReference type="PANTHER" id="PTHR43640">
    <property type="entry name" value="OS07G0260300 PROTEIN"/>
    <property type="match status" value="1"/>
</dbReference>
<accession>A0A7T6AQD1</accession>
<dbReference type="Proteomes" id="UP000596092">
    <property type="component" value="Chromosome"/>
</dbReference>
<evidence type="ECO:0000259" key="1">
    <source>
        <dbReference type="PROSITE" id="PS51352"/>
    </source>
</evidence>
<sequence>MVLTASTMLALGAGAPSFVLPDTSGNTVRLEDFKGAAGLLVMFLCNHCPYVKHVQKELTALGHAYMAKGIAMVAISSNDADAYPDDSFVRMGEEARRAGYPFPYLYDKTQEVARAYHAACTPDFFLFNRDLELVYRGQLDDARPGKPVPVTGRDLRRALDALLAGHPISPEQKPSMGCNIKWLPGNAPIYFAGG</sequence>
<feature type="domain" description="Thioredoxin" evidence="1">
    <location>
        <begin position="9"/>
        <end position="164"/>
    </location>
</feature>
<dbReference type="EMBL" id="CP054140">
    <property type="protein sequence ID" value="QQG65603.1"/>
    <property type="molecule type" value="Genomic_DNA"/>
</dbReference>
<dbReference type="InterPro" id="IPR013766">
    <property type="entry name" value="Thioredoxin_domain"/>
</dbReference>
<gene>
    <name evidence="2" type="ORF">HP555_06845</name>
</gene>
<dbReference type="InterPro" id="IPR036249">
    <property type="entry name" value="Thioredoxin-like_sf"/>
</dbReference>
<reference evidence="2 3" key="1">
    <citation type="submission" date="2020-05" db="EMBL/GenBank/DDBJ databases">
        <title>Complete genome of Desulfobulbus oligotrophicus.</title>
        <authorList>
            <person name="Podar M."/>
        </authorList>
    </citation>
    <scope>NUCLEOTIDE SEQUENCE [LARGE SCALE GENOMIC DNA]</scope>
    <source>
        <strain evidence="2 3">Prop6</strain>
    </source>
</reference>
<dbReference type="KEGG" id="dog:HP555_06845"/>
<keyword evidence="3" id="KW-1185">Reference proteome</keyword>
<protein>
    <submittedName>
        <fullName evidence="2">Thioredoxin family protein</fullName>
    </submittedName>
</protein>
<dbReference type="SUPFAM" id="SSF52833">
    <property type="entry name" value="Thioredoxin-like"/>
    <property type="match status" value="1"/>
</dbReference>
<organism evidence="2 3">
    <name type="scientific">Desulfobulbus oligotrophicus</name>
    <dbReference type="NCBI Taxonomy" id="1909699"/>
    <lineage>
        <taxon>Bacteria</taxon>
        <taxon>Pseudomonadati</taxon>
        <taxon>Thermodesulfobacteriota</taxon>
        <taxon>Desulfobulbia</taxon>
        <taxon>Desulfobulbales</taxon>
        <taxon>Desulfobulbaceae</taxon>
        <taxon>Desulfobulbus</taxon>
    </lineage>
</organism>
<evidence type="ECO:0000313" key="2">
    <source>
        <dbReference type="EMBL" id="QQG65603.1"/>
    </source>
</evidence>